<evidence type="ECO:0000313" key="6">
    <source>
        <dbReference type="Proteomes" id="UP000182798"/>
    </source>
</evidence>
<dbReference type="Proteomes" id="UP000182798">
    <property type="component" value="Unassembled WGS sequence"/>
</dbReference>
<feature type="domain" description="DUF4395" evidence="2">
    <location>
        <begin position="17"/>
        <end position="151"/>
    </location>
</feature>
<reference evidence="4 8" key="4">
    <citation type="submission" date="2020-05" db="EMBL/GenBank/DDBJ databases">
        <authorList>
            <person name="Petersen J."/>
            <person name="Sayavedra L."/>
        </authorList>
    </citation>
    <scope>NUCLEOTIDE SEQUENCE [LARGE SCALE GENOMIC DNA]</scope>
    <source>
        <strain evidence="4">B thermophilus SOXS</strain>
    </source>
</reference>
<dbReference type="InterPro" id="IPR025508">
    <property type="entry name" value="DUF4395"/>
</dbReference>
<reference evidence="3 7" key="3">
    <citation type="submission" date="2017-11" db="EMBL/GenBank/DDBJ databases">
        <title>Genome sequence of the bacterial symbiont EPR9N from a vent mussel Bathymodiolus thermophilus.</title>
        <authorList>
            <person name="Won Y.-J."/>
        </authorList>
    </citation>
    <scope>NUCLEOTIDE SEQUENCE [LARGE SCALE GENOMIC DNA]</scope>
    <source>
        <strain evidence="3 7">EPR9N</strain>
    </source>
</reference>
<dbReference type="EMBL" id="CAESAQ020000078">
    <property type="protein sequence ID" value="CAB5504468.1"/>
    <property type="molecule type" value="Genomic_DNA"/>
</dbReference>
<dbReference type="EMBL" id="MIQH01000446">
    <property type="protein sequence ID" value="OIR24981.1"/>
    <property type="molecule type" value="Genomic_DNA"/>
</dbReference>
<evidence type="ECO:0000313" key="5">
    <source>
        <dbReference type="EMBL" id="OIR24981.1"/>
    </source>
</evidence>
<keyword evidence="8" id="KW-1185">Reference proteome</keyword>
<reference evidence="5" key="2">
    <citation type="journal article" date="2017" name="Stand. Genomic Sci.">
        <title>Genome sequence of the sulfur-oxidizing Bathymodiolus thermophilus gill endosymbiont.</title>
        <authorList>
            <person name="Ponnudurai R."/>
            <person name="Sayavedra L."/>
            <person name="Kleiner M."/>
            <person name="Heiden S.E."/>
            <person name="Thurmer A."/>
            <person name="Felbeck H."/>
            <person name="Schluter R."/>
            <person name="Sievert S.M."/>
            <person name="Daniel R."/>
            <person name="Schweder T."/>
            <person name="Markert S."/>
        </authorList>
    </citation>
    <scope>NUCLEOTIDE SEQUENCE</scope>
    <source>
        <strain evidence="5">BAT/CrabSpa'14</strain>
    </source>
</reference>
<feature type="transmembrane region" description="Helical" evidence="1">
    <location>
        <begin position="120"/>
        <end position="142"/>
    </location>
</feature>
<keyword evidence="1" id="KW-0472">Membrane</keyword>
<evidence type="ECO:0000313" key="3">
    <source>
        <dbReference type="EMBL" id="AYQ57352.1"/>
    </source>
</evidence>
<proteinExistence type="predicted"/>
<dbReference type="KEGG" id="bthg:MS2017_1673"/>
<name>A0A1J5UGD2_9GAMM</name>
<dbReference type="Proteomes" id="UP000278334">
    <property type="component" value="Chromosome"/>
</dbReference>
<feature type="transmembrane region" description="Helical" evidence="1">
    <location>
        <begin position="21"/>
        <end position="41"/>
    </location>
</feature>
<dbReference type="Pfam" id="PF14340">
    <property type="entry name" value="DUF4395"/>
    <property type="match status" value="1"/>
</dbReference>
<reference evidence="6" key="1">
    <citation type="submission" date="2016-09" db="EMBL/GenBank/DDBJ databases">
        <title>Genome Sequence of Bathymodiolus thermophilus sulfur-oxidizing gill endosymbiont.</title>
        <authorList>
            <person name="Ponnudurai R."/>
            <person name="Kleiner M."/>
            <person name="Sayavedra L."/>
            <person name="Thuermer A."/>
            <person name="Felbeck H."/>
            <person name="Schlueter R."/>
            <person name="Schweder T."/>
            <person name="Markert S."/>
        </authorList>
    </citation>
    <scope>NUCLEOTIDE SEQUENCE [LARGE SCALE GENOMIC DNA]</scope>
    <source>
        <strain evidence="6">BAT/CrabSpa'14</strain>
    </source>
</reference>
<evidence type="ECO:0000259" key="2">
    <source>
        <dbReference type="Pfam" id="PF14340"/>
    </source>
</evidence>
<protein>
    <recommendedName>
        <fullName evidence="2">DUF4395 domain-containing protein</fullName>
    </recommendedName>
</protein>
<dbReference type="OrthoDB" id="9783675at2"/>
<evidence type="ECO:0000313" key="4">
    <source>
        <dbReference type="EMBL" id="CAB5504468.1"/>
    </source>
</evidence>
<evidence type="ECO:0000256" key="1">
    <source>
        <dbReference type="SAM" id="Phobius"/>
    </source>
</evidence>
<dbReference type="EMBL" id="CP024634">
    <property type="protein sequence ID" value="AYQ57352.1"/>
    <property type="molecule type" value="Genomic_DNA"/>
</dbReference>
<keyword evidence="1" id="KW-0812">Transmembrane</keyword>
<gene>
    <name evidence="5" type="ORF">BGC33_05135</name>
    <name evidence="3" type="ORF">MS2017_1673</name>
    <name evidence="4" type="ORF">THERMOS_1964</name>
</gene>
<evidence type="ECO:0000313" key="8">
    <source>
        <dbReference type="Proteomes" id="UP000643672"/>
    </source>
</evidence>
<evidence type="ECO:0000313" key="7">
    <source>
        <dbReference type="Proteomes" id="UP000278334"/>
    </source>
</evidence>
<organism evidence="5 6">
    <name type="scientific">Bathymodiolus thermophilus thioautotrophic gill symbiont</name>
    <dbReference type="NCBI Taxonomy" id="2360"/>
    <lineage>
        <taxon>Bacteria</taxon>
        <taxon>Pseudomonadati</taxon>
        <taxon>Pseudomonadota</taxon>
        <taxon>Gammaproteobacteria</taxon>
        <taxon>sulfur-oxidizing symbionts</taxon>
    </lineage>
</organism>
<keyword evidence="1" id="KW-1133">Transmembrane helix</keyword>
<dbReference type="RefSeq" id="WP_071563965.1">
    <property type="nucleotide sequence ID" value="NZ_CAESAQ020000078.1"/>
</dbReference>
<dbReference type="Proteomes" id="UP000643672">
    <property type="component" value="Unassembled WGS sequence"/>
</dbReference>
<sequence length="206" mass="23530">MFKFGEKVAGYDILVFNEREVRAAAGIIFLFVFMAFMNGFLTGNNEPTKLMVSVFLFDFFIRIVVNPKYSPSMIMGRWMVNNQTPEYVGAPQKRWAWAFGFFLAMVMFYLVVLNDIRGPVNILTCALCLGLLFFEAVFGICAGCKIYNIFHQDSAKYCPGESCDLNKKRTPIQSLNLAQSLIFTLSILVLFYLVFGDIIEFLIFNK</sequence>
<accession>A0A1J5UGD2</accession>
<feature type="transmembrane region" description="Helical" evidence="1">
    <location>
        <begin position="177"/>
        <end position="204"/>
    </location>
</feature>
<dbReference type="AlphaFoldDB" id="A0A1J5UGD2"/>
<feature type="transmembrane region" description="Helical" evidence="1">
    <location>
        <begin position="95"/>
        <end position="114"/>
    </location>
</feature>